<sequence length="102" mass="10375">MLASTEQDIMTAMMGLDPSLATSTAAQPAMTLPKEEGPQAKGGKAPSMGSIDVQGQGDALGEIAGGPGGGFKNGRLMVDQDSDLAMMLGKKMKTPDADPLTH</sequence>
<evidence type="ECO:0000313" key="3">
    <source>
        <dbReference type="Proteomes" id="UP000002630"/>
    </source>
</evidence>
<organism evidence="2 3">
    <name type="scientific">Ectocarpus siliculosus</name>
    <name type="common">Brown alga</name>
    <name type="synonym">Conferva siliculosa</name>
    <dbReference type="NCBI Taxonomy" id="2880"/>
    <lineage>
        <taxon>Eukaryota</taxon>
        <taxon>Sar</taxon>
        <taxon>Stramenopiles</taxon>
        <taxon>Ochrophyta</taxon>
        <taxon>PX clade</taxon>
        <taxon>Phaeophyceae</taxon>
        <taxon>Ectocarpales</taxon>
        <taxon>Ectocarpaceae</taxon>
        <taxon>Ectocarpus</taxon>
    </lineage>
</organism>
<evidence type="ECO:0000313" key="2">
    <source>
        <dbReference type="EMBL" id="CBN78442.1"/>
    </source>
</evidence>
<dbReference type="OrthoDB" id="10419042at2759"/>
<gene>
    <name evidence="2" type="ORF">Esi_0121_0022</name>
</gene>
<dbReference type="InParanoid" id="D8LDN5"/>
<name>D8LDN5_ECTSI</name>
<dbReference type="Proteomes" id="UP000002630">
    <property type="component" value="Linkage Group LG33"/>
</dbReference>
<proteinExistence type="predicted"/>
<feature type="region of interest" description="Disordered" evidence="1">
    <location>
        <begin position="1"/>
        <end position="76"/>
    </location>
</feature>
<dbReference type="EMBL" id="FN647885">
    <property type="protein sequence ID" value="CBN78442.1"/>
    <property type="molecule type" value="Genomic_DNA"/>
</dbReference>
<reference evidence="2 3" key="1">
    <citation type="journal article" date="2010" name="Nature">
        <title>The Ectocarpus genome and the independent evolution of multicellularity in brown algae.</title>
        <authorList>
            <person name="Cock J.M."/>
            <person name="Sterck L."/>
            <person name="Rouze P."/>
            <person name="Scornet D."/>
            <person name="Allen A.E."/>
            <person name="Amoutzias G."/>
            <person name="Anthouard V."/>
            <person name="Artiguenave F."/>
            <person name="Aury J.M."/>
            <person name="Badger J.H."/>
            <person name="Beszteri B."/>
            <person name="Billiau K."/>
            <person name="Bonnet E."/>
            <person name="Bothwell J.H."/>
            <person name="Bowler C."/>
            <person name="Boyen C."/>
            <person name="Brownlee C."/>
            <person name="Carrano C.J."/>
            <person name="Charrier B."/>
            <person name="Cho G.Y."/>
            <person name="Coelho S.M."/>
            <person name="Collen J."/>
            <person name="Corre E."/>
            <person name="Da Silva C."/>
            <person name="Delage L."/>
            <person name="Delaroque N."/>
            <person name="Dittami S.M."/>
            <person name="Doulbeau S."/>
            <person name="Elias M."/>
            <person name="Farnham G."/>
            <person name="Gachon C.M."/>
            <person name="Gschloessl B."/>
            <person name="Heesch S."/>
            <person name="Jabbari K."/>
            <person name="Jubin C."/>
            <person name="Kawai H."/>
            <person name="Kimura K."/>
            <person name="Kloareg B."/>
            <person name="Kupper F.C."/>
            <person name="Lang D."/>
            <person name="Le Bail A."/>
            <person name="Leblanc C."/>
            <person name="Lerouge P."/>
            <person name="Lohr M."/>
            <person name="Lopez P.J."/>
            <person name="Martens C."/>
            <person name="Maumus F."/>
            <person name="Michel G."/>
            <person name="Miranda-Saavedra D."/>
            <person name="Morales J."/>
            <person name="Moreau H."/>
            <person name="Motomura T."/>
            <person name="Nagasato C."/>
            <person name="Napoli C.A."/>
            <person name="Nelson D.R."/>
            <person name="Nyvall-Collen P."/>
            <person name="Peters A.F."/>
            <person name="Pommier C."/>
            <person name="Potin P."/>
            <person name="Poulain J."/>
            <person name="Quesneville H."/>
            <person name="Read B."/>
            <person name="Rensing S.A."/>
            <person name="Ritter A."/>
            <person name="Rousvoal S."/>
            <person name="Samanta M."/>
            <person name="Samson G."/>
            <person name="Schroeder D.C."/>
            <person name="Segurens B."/>
            <person name="Strittmatter M."/>
            <person name="Tonon T."/>
            <person name="Tregear J.W."/>
            <person name="Valentin K."/>
            <person name="von Dassow P."/>
            <person name="Yamagishi T."/>
            <person name="Van de Peer Y."/>
            <person name="Wincker P."/>
        </authorList>
    </citation>
    <scope>NUCLEOTIDE SEQUENCE [LARGE SCALE GENOMIC DNA]</scope>
    <source>
        <strain evidence="3">Ec32 / CCAP1310/4</strain>
    </source>
</reference>
<accession>D8LDN5</accession>
<protein>
    <submittedName>
        <fullName evidence="2">Uncharacterized protein</fullName>
    </submittedName>
</protein>
<keyword evidence="3" id="KW-1185">Reference proteome</keyword>
<dbReference type="EMBL" id="FN649758">
    <property type="protein sequence ID" value="CBN78442.1"/>
    <property type="molecule type" value="Genomic_DNA"/>
</dbReference>
<dbReference type="AlphaFoldDB" id="D8LDN5"/>
<evidence type="ECO:0000256" key="1">
    <source>
        <dbReference type="SAM" id="MobiDB-lite"/>
    </source>
</evidence>
<feature type="compositionally biased region" description="Gly residues" evidence="1">
    <location>
        <begin position="63"/>
        <end position="72"/>
    </location>
</feature>